<protein>
    <submittedName>
        <fullName evidence="1">Uncharacterized protein</fullName>
    </submittedName>
</protein>
<name>A0A9P5YTJ2_9AGAR</name>
<sequence length="419" mass="47128">MPAGITKSNRSLNSIVAVDLHRRLFLTAKLLQSRNLGGHSTRNTLAQALRTLDRPSLNAMDSFTFTVHEFSNTVDQATQTAILSGTYHLLRDVVHGFPKRRIIASKPIQKIESNHTFIFAPEVPNIESSYRENALKEWGEPAAEDEIFQLHELEDFCGTSFLYLLNGKPSWDAIQSRTLIEPENKNTESLERLSKKRRLNITQLYYLIPQPHIHSSPFLATEPPFSDVAFSVSEPLFMDPYINLSVSNDARVAWLIPIRGVLPWSECSSGTLLDEDSDFFDSTSQISWTTTTLLEFWEFLVGLRSAGAVGALGVSFHAAQNKQRARAVSANPKRPGPLLPASIPALNSNPSSAGSRPTLVTMDYIKVYHDVRRRLHLRRILDEWTPALRTGREHLKHPQVLKHARLVLLDEVSQAILIL</sequence>
<keyword evidence="2" id="KW-1185">Reference proteome</keyword>
<accession>A0A9P5YTJ2</accession>
<dbReference type="EMBL" id="MU155359">
    <property type="protein sequence ID" value="KAF9474853.1"/>
    <property type="molecule type" value="Genomic_DNA"/>
</dbReference>
<gene>
    <name evidence="1" type="ORF">BDN70DRAFT_959220</name>
</gene>
<dbReference type="OrthoDB" id="3143319at2759"/>
<evidence type="ECO:0000313" key="2">
    <source>
        <dbReference type="Proteomes" id="UP000807469"/>
    </source>
</evidence>
<dbReference type="AlphaFoldDB" id="A0A9P5YTJ2"/>
<comment type="caution">
    <text evidence="1">The sequence shown here is derived from an EMBL/GenBank/DDBJ whole genome shotgun (WGS) entry which is preliminary data.</text>
</comment>
<reference evidence="1" key="1">
    <citation type="submission" date="2020-11" db="EMBL/GenBank/DDBJ databases">
        <authorList>
            <consortium name="DOE Joint Genome Institute"/>
            <person name="Ahrendt S."/>
            <person name="Riley R."/>
            <person name="Andreopoulos W."/>
            <person name="Labutti K."/>
            <person name="Pangilinan J."/>
            <person name="Ruiz-Duenas F.J."/>
            <person name="Barrasa J.M."/>
            <person name="Sanchez-Garcia M."/>
            <person name="Camarero S."/>
            <person name="Miyauchi S."/>
            <person name="Serrano A."/>
            <person name="Linde D."/>
            <person name="Babiker R."/>
            <person name="Drula E."/>
            <person name="Ayuso-Fernandez I."/>
            <person name="Pacheco R."/>
            <person name="Padilla G."/>
            <person name="Ferreira P."/>
            <person name="Barriuso J."/>
            <person name="Kellner H."/>
            <person name="Castanera R."/>
            <person name="Alfaro M."/>
            <person name="Ramirez L."/>
            <person name="Pisabarro A.G."/>
            <person name="Kuo A."/>
            <person name="Tritt A."/>
            <person name="Lipzen A."/>
            <person name="He G."/>
            <person name="Yan M."/>
            <person name="Ng V."/>
            <person name="Cullen D."/>
            <person name="Martin F."/>
            <person name="Rosso M.-N."/>
            <person name="Henrissat B."/>
            <person name="Hibbett D."/>
            <person name="Martinez A.T."/>
            <person name="Grigoriev I.V."/>
        </authorList>
    </citation>
    <scope>NUCLEOTIDE SEQUENCE</scope>
    <source>
        <strain evidence="1">CIRM-BRFM 674</strain>
    </source>
</reference>
<proteinExistence type="predicted"/>
<organism evidence="1 2">
    <name type="scientific">Pholiota conissans</name>
    <dbReference type="NCBI Taxonomy" id="109636"/>
    <lineage>
        <taxon>Eukaryota</taxon>
        <taxon>Fungi</taxon>
        <taxon>Dikarya</taxon>
        <taxon>Basidiomycota</taxon>
        <taxon>Agaricomycotina</taxon>
        <taxon>Agaricomycetes</taxon>
        <taxon>Agaricomycetidae</taxon>
        <taxon>Agaricales</taxon>
        <taxon>Agaricineae</taxon>
        <taxon>Strophariaceae</taxon>
        <taxon>Pholiota</taxon>
    </lineage>
</organism>
<evidence type="ECO:0000313" key="1">
    <source>
        <dbReference type="EMBL" id="KAF9474853.1"/>
    </source>
</evidence>
<dbReference type="Proteomes" id="UP000807469">
    <property type="component" value="Unassembled WGS sequence"/>
</dbReference>